<keyword evidence="6" id="KW-0406">Ion transport</keyword>
<evidence type="ECO:0000313" key="11">
    <source>
        <dbReference type="EMBL" id="ROR74254.1"/>
    </source>
</evidence>
<comment type="caution">
    <text evidence="11">The sequence shown here is derived from an EMBL/GenBank/DDBJ whole genome shotgun (WGS) entry which is preliminary data.</text>
</comment>
<comment type="function">
    <text evidence="9">Fluoride-specific ion channel. Important for reducing fluoride concentration in the cell, thus reducing its toxicity.</text>
</comment>
<evidence type="ECO:0000256" key="8">
    <source>
        <dbReference type="ARBA" id="ARBA00035585"/>
    </source>
</evidence>
<sequence>MIALSGGDLVAIVLAAVAGALGAVMRWSVVSWQAGRRARADRTMVTRVRLIDHAVLAVNCVGSFIAGLAFGAAPILPAVVPLMVAGGLCGGLTTFGTLMVSVADELRNRRPGRAFSALTIQLVLGFLAGVLGLLLGMWFV</sequence>
<dbReference type="RefSeq" id="WP_123304567.1">
    <property type="nucleotide sequence ID" value="NZ_RKHK01000001.1"/>
</dbReference>
<comment type="catalytic activity">
    <reaction evidence="8">
        <text>fluoride(in) = fluoride(out)</text>
        <dbReference type="Rhea" id="RHEA:76159"/>
        <dbReference type="ChEBI" id="CHEBI:17051"/>
    </reaction>
    <physiologicalReaction direction="left-to-right" evidence="8">
        <dbReference type="Rhea" id="RHEA:76160"/>
    </physiologicalReaction>
</comment>
<proteinExistence type="inferred from homology"/>
<keyword evidence="6" id="KW-0813">Transport</keyword>
<dbReference type="Proteomes" id="UP000280668">
    <property type="component" value="Unassembled WGS sequence"/>
</dbReference>
<comment type="subcellular location">
    <subcellularLocation>
        <location evidence="1">Cell membrane</location>
        <topology evidence="1">Multi-pass membrane protein</topology>
    </subcellularLocation>
</comment>
<evidence type="ECO:0000256" key="2">
    <source>
        <dbReference type="ARBA" id="ARBA00022475"/>
    </source>
</evidence>
<keyword evidence="3 10" id="KW-0812">Transmembrane</keyword>
<evidence type="ECO:0000313" key="12">
    <source>
        <dbReference type="Proteomes" id="UP000280668"/>
    </source>
</evidence>
<organism evidence="11 12">
    <name type="scientific">Bogoriella caseilytica</name>
    <dbReference type="NCBI Taxonomy" id="56055"/>
    <lineage>
        <taxon>Bacteria</taxon>
        <taxon>Bacillati</taxon>
        <taxon>Actinomycetota</taxon>
        <taxon>Actinomycetes</taxon>
        <taxon>Micrococcales</taxon>
        <taxon>Bogoriellaceae</taxon>
        <taxon>Bogoriella</taxon>
    </lineage>
</organism>
<feature type="transmembrane region" description="Helical" evidence="10">
    <location>
        <begin position="82"/>
        <end position="103"/>
    </location>
</feature>
<evidence type="ECO:0000256" key="5">
    <source>
        <dbReference type="ARBA" id="ARBA00023136"/>
    </source>
</evidence>
<evidence type="ECO:0000256" key="3">
    <source>
        <dbReference type="ARBA" id="ARBA00022692"/>
    </source>
</evidence>
<feature type="transmembrane region" description="Helical" evidence="10">
    <location>
        <begin position="50"/>
        <end position="76"/>
    </location>
</feature>
<evidence type="ECO:0000256" key="10">
    <source>
        <dbReference type="RuleBase" id="RU004340"/>
    </source>
</evidence>
<feature type="transmembrane region" description="Helical" evidence="10">
    <location>
        <begin position="115"/>
        <end position="139"/>
    </location>
</feature>
<feature type="transmembrane region" description="Helical" evidence="10">
    <location>
        <begin position="6"/>
        <end position="29"/>
    </location>
</feature>
<keyword evidence="2 10" id="KW-1003">Cell membrane</keyword>
<keyword evidence="6" id="KW-0407">Ion channel</keyword>
<accession>A0A3N2BGP5</accession>
<dbReference type="GO" id="GO:0005886">
    <property type="term" value="C:plasma membrane"/>
    <property type="evidence" value="ECO:0007669"/>
    <property type="project" value="UniProtKB-SubCell"/>
</dbReference>
<evidence type="ECO:0000256" key="6">
    <source>
        <dbReference type="ARBA" id="ARBA00023303"/>
    </source>
</evidence>
<protein>
    <recommendedName>
        <fullName evidence="10">Fluoride-specific ion channel</fullName>
    </recommendedName>
</protein>
<dbReference type="AlphaFoldDB" id="A0A3N2BGP5"/>
<reference evidence="11 12" key="1">
    <citation type="submission" date="2018-11" db="EMBL/GenBank/DDBJ databases">
        <title>Sequencing the genomes of 1000 actinobacteria strains.</title>
        <authorList>
            <person name="Klenk H.-P."/>
        </authorList>
    </citation>
    <scope>NUCLEOTIDE SEQUENCE [LARGE SCALE GENOMIC DNA]</scope>
    <source>
        <strain evidence="11 12">DSM 11294</strain>
    </source>
</reference>
<gene>
    <name evidence="11" type="ORF">EDD31_2658</name>
</gene>
<keyword evidence="5 10" id="KW-0472">Membrane</keyword>
<evidence type="ECO:0000256" key="7">
    <source>
        <dbReference type="ARBA" id="ARBA00035120"/>
    </source>
</evidence>
<dbReference type="InterPro" id="IPR003691">
    <property type="entry name" value="FluC"/>
</dbReference>
<dbReference type="GO" id="GO:0034220">
    <property type="term" value="P:monoatomic ion transmembrane transport"/>
    <property type="evidence" value="ECO:0007669"/>
    <property type="project" value="UniProtKB-KW"/>
</dbReference>
<evidence type="ECO:0000256" key="9">
    <source>
        <dbReference type="ARBA" id="ARBA00049940"/>
    </source>
</evidence>
<keyword evidence="4 10" id="KW-1133">Transmembrane helix</keyword>
<name>A0A3N2BGP5_9MICO</name>
<dbReference type="Pfam" id="PF02537">
    <property type="entry name" value="CRCB"/>
    <property type="match status" value="1"/>
</dbReference>
<comment type="similarity">
    <text evidence="7 10">Belongs to the fluoride channel Fluc/FEX (TC 1.A.43) family.</text>
</comment>
<dbReference type="EMBL" id="RKHK01000001">
    <property type="protein sequence ID" value="ROR74254.1"/>
    <property type="molecule type" value="Genomic_DNA"/>
</dbReference>
<evidence type="ECO:0000256" key="4">
    <source>
        <dbReference type="ARBA" id="ARBA00022989"/>
    </source>
</evidence>
<evidence type="ECO:0000256" key="1">
    <source>
        <dbReference type="ARBA" id="ARBA00004651"/>
    </source>
</evidence>
<keyword evidence="12" id="KW-1185">Reference proteome</keyword>